<keyword evidence="1" id="KW-1185">Reference proteome</keyword>
<dbReference type="AlphaFoldDB" id="A0A915JA54"/>
<proteinExistence type="predicted"/>
<evidence type="ECO:0000313" key="2">
    <source>
        <dbReference type="WBParaSite" id="nRc.2.0.1.t22561-RA"/>
    </source>
</evidence>
<accession>A0A915JA54</accession>
<reference evidence="2" key="1">
    <citation type="submission" date="2022-11" db="UniProtKB">
        <authorList>
            <consortium name="WormBaseParasite"/>
        </authorList>
    </citation>
    <scope>IDENTIFICATION</scope>
</reference>
<dbReference type="WBParaSite" id="nRc.2.0.1.t22561-RA">
    <property type="protein sequence ID" value="nRc.2.0.1.t22561-RA"/>
    <property type="gene ID" value="nRc.2.0.1.g22561"/>
</dbReference>
<evidence type="ECO:0000313" key="1">
    <source>
        <dbReference type="Proteomes" id="UP000887565"/>
    </source>
</evidence>
<name>A0A915JA54_ROMCU</name>
<dbReference type="Proteomes" id="UP000887565">
    <property type="component" value="Unplaced"/>
</dbReference>
<protein>
    <submittedName>
        <fullName evidence="2">Uncharacterized protein</fullName>
    </submittedName>
</protein>
<organism evidence="1 2">
    <name type="scientific">Romanomermis culicivorax</name>
    <name type="common">Nematode worm</name>
    <dbReference type="NCBI Taxonomy" id="13658"/>
    <lineage>
        <taxon>Eukaryota</taxon>
        <taxon>Metazoa</taxon>
        <taxon>Ecdysozoa</taxon>
        <taxon>Nematoda</taxon>
        <taxon>Enoplea</taxon>
        <taxon>Dorylaimia</taxon>
        <taxon>Mermithida</taxon>
        <taxon>Mermithoidea</taxon>
        <taxon>Mermithidae</taxon>
        <taxon>Romanomermis</taxon>
    </lineage>
</organism>
<sequence length="211" mass="23634">MTSSRSFYDVIRRNVTSARLSWINATSARFTSDVIVEKSPTQEKFGRRILSLSADDDPTLFTSLALLEDDGVGAAAGGTVNCSVGGANDKRCSSEAMAVDNWSKKEAVVDDWSRFCTTKGWAKKRGGAKLGAWSMNKGAWLERFCDITPPKIELQKLTKLTHSHIRFTTGVYRFGHGIGHKIWRKIQQNLNFLRYGREMKSYSTPYSIPKL</sequence>